<dbReference type="Proteomes" id="UP000784294">
    <property type="component" value="Unassembled WGS sequence"/>
</dbReference>
<reference evidence="2" key="1">
    <citation type="submission" date="2018-11" db="EMBL/GenBank/DDBJ databases">
        <authorList>
            <consortium name="Pathogen Informatics"/>
        </authorList>
    </citation>
    <scope>NUCLEOTIDE SEQUENCE</scope>
</reference>
<dbReference type="EMBL" id="CAAALY010244937">
    <property type="protein sequence ID" value="VEL32956.1"/>
    <property type="molecule type" value="Genomic_DNA"/>
</dbReference>
<keyword evidence="3" id="KW-1185">Reference proteome</keyword>
<organism evidence="2 3">
    <name type="scientific">Protopolystoma xenopodis</name>
    <dbReference type="NCBI Taxonomy" id="117903"/>
    <lineage>
        <taxon>Eukaryota</taxon>
        <taxon>Metazoa</taxon>
        <taxon>Spiralia</taxon>
        <taxon>Lophotrochozoa</taxon>
        <taxon>Platyhelminthes</taxon>
        <taxon>Monogenea</taxon>
        <taxon>Polyopisthocotylea</taxon>
        <taxon>Polystomatidea</taxon>
        <taxon>Polystomatidae</taxon>
        <taxon>Protopolystoma</taxon>
    </lineage>
</organism>
<name>A0A3S5AVA6_9PLAT</name>
<feature type="region of interest" description="Disordered" evidence="1">
    <location>
        <begin position="37"/>
        <end position="93"/>
    </location>
</feature>
<sequence>MTGHLVAMVVHFVAQSRENMIFAIWPSDLRVHLPSGPHASAHEWESGSHKSGGSTKCGEGAGVKSVSSQWAPKAPTEASHCLPKDKTQAMVPGPNGQARVMPTLHFAHLQAVSAQAEEHADWSPAMPRKAGHPPAAGSNNAVKTGNDDPRGGDCDARKGITLWTVKSARSLHLFIITRS</sequence>
<protein>
    <submittedName>
        <fullName evidence="2">Uncharacterized protein</fullName>
    </submittedName>
</protein>
<accession>A0A3S5AVA6</accession>
<evidence type="ECO:0000313" key="3">
    <source>
        <dbReference type="Proteomes" id="UP000784294"/>
    </source>
</evidence>
<evidence type="ECO:0000256" key="1">
    <source>
        <dbReference type="SAM" id="MobiDB-lite"/>
    </source>
</evidence>
<dbReference type="AlphaFoldDB" id="A0A3S5AVA6"/>
<evidence type="ECO:0000313" key="2">
    <source>
        <dbReference type="EMBL" id="VEL32956.1"/>
    </source>
</evidence>
<feature type="region of interest" description="Disordered" evidence="1">
    <location>
        <begin position="119"/>
        <end position="153"/>
    </location>
</feature>
<comment type="caution">
    <text evidence="2">The sequence shown here is derived from an EMBL/GenBank/DDBJ whole genome shotgun (WGS) entry which is preliminary data.</text>
</comment>
<gene>
    <name evidence="2" type="ORF">PXEA_LOCUS26396</name>
</gene>
<proteinExistence type="predicted"/>